<keyword evidence="3" id="KW-0964">Secreted</keyword>
<dbReference type="GO" id="GO:0005198">
    <property type="term" value="F:structural molecule activity"/>
    <property type="evidence" value="ECO:0007669"/>
    <property type="project" value="UniProtKB-UniRule"/>
</dbReference>
<dbReference type="Gene3D" id="6.10.10.10">
    <property type="entry name" value="Flagellar export chaperone, C-terminal domain"/>
    <property type="match status" value="1"/>
</dbReference>
<dbReference type="SUPFAM" id="SSF64518">
    <property type="entry name" value="Phase 1 flagellin"/>
    <property type="match status" value="1"/>
</dbReference>
<evidence type="ECO:0000259" key="5">
    <source>
        <dbReference type="Pfam" id="PF00700"/>
    </source>
</evidence>
<evidence type="ECO:0000256" key="1">
    <source>
        <dbReference type="ARBA" id="ARBA00005709"/>
    </source>
</evidence>
<proteinExistence type="inferred from homology"/>
<dbReference type="EMBL" id="JAMSLR010000007">
    <property type="protein sequence ID" value="MCM8749610.1"/>
    <property type="molecule type" value="Genomic_DNA"/>
</dbReference>
<dbReference type="Gene3D" id="1.20.1330.10">
    <property type="entry name" value="f41 fragment of flagellin, N-terminal domain"/>
    <property type="match status" value="1"/>
</dbReference>
<gene>
    <name evidence="6" type="ORF">NET02_10660</name>
</gene>
<dbReference type="InterPro" id="IPR001029">
    <property type="entry name" value="Flagellin_N"/>
</dbReference>
<comment type="subcellular location">
    <subcellularLocation>
        <location evidence="3">Secreted</location>
    </subcellularLocation>
    <subcellularLocation>
        <location evidence="3">Bacterial flagellum</location>
    </subcellularLocation>
</comment>
<keyword evidence="6" id="KW-0282">Flagellum</keyword>
<accession>A0AA42BBC4</accession>
<feature type="domain" description="Flagellin C-terminal" evidence="5">
    <location>
        <begin position="314"/>
        <end position="399"/>
    </location>
</feature>
<sequence length="400" mass="42026">MRIYNNVNAVNAQRNLSITGFALAKSIEKLSSGLRINRAADDAAGLSISEKLRAQVRGLAQAMRNAQDGISMIQTAEGALNEVHSMLQRMRELAVQASNDTLSTEDRQAINRELQQLQTEINAISSRTTFNGKQLLTGSLVTQVDATSELKVGTTLTGGTDTAHVYALDVSAAAPGRTYTFAYNATTDQLTLTRSGDNVSQTIVLNAIAAGGSQTLNFGELGVSLTITSTGGITADNLGTALTTAATDSILTASTSGSANFQVGANQGDSMTVSFAWVEIASADPDLDTRFSDLYTALNSFDSSQSVGNAQALITAVDGAIVAVNEVRSTLGAAQNRLEHTIANLGVAHENLLASESRIRDVDMAAEMVNFTRGQILQQAGIAVLAQANTIPQSVLQLLR</sequence>
<evidence type="ECO:0000313" key="7">
    <source>
        <dbReference type="Proteomes" id="UP001165306"/>
    </source>
</evidence>
<dbReference type="AlphaFoldDB" id="A0AA42BBC4"/>
<dbReference type="PANTHER" id="PTHR42792">
    <property type="entry name" value="FLAGELLIN"/>
    <property type="match status" value="1"/>
</dbReference>
<keyword evidence="6" id="KW-0969">Cilium</keyword>
<organism evidence="6 7">
    <name type="scientific">Thermalbibacter longus</name>
    <dbReference type="NCBI Taxonomy" id="2951981"/>
    <lineage>
        <taxon>Bacteria</taxon>
        <taxon>Pseudomonadati</taxon>
        <taxon>Thermomicrobiota</taxon>
        <taxon>Thermomicrobia</taxon>
        <taxon>Thermomicrobiales</taxon>
        <taxon>Thermomicrobiaceae</taxon>
        <taxon>Thermalbibacter</taxon>
    </lineage>
</organism>
<dbReference type="Gene3D" id="3.30.70.2120">
    <property type="match status" value="1"/>
</dbReference>
<dbReference type="GO" id="GO:0009288">
    <property type="term" value="C:bacterial-type flagellum"/>
    <property type="evidence" value="ECO:0007669"/>
    <property type="project" value="UniProtKB-SubCell"/>
</dbReference>
<dbReference type="Proteomes" id="UP001165306">
    <property type="component" value="Unassembled WGS sequence"/>
</dbReference>
<dbReference type="InterPro" id="IPR046358">
    <property type="entry name" value="Flagellin_C"/>
</dbReference>
<comment type="function">
    <text evidence="3">Flagellin is the subunit protein which polymerizes to form the filaments of bacterial flagella.</text>
</comment>
<feature type="domain" description="Flagellin N-terminal" evidence="4">
    <location>
        <begin position="3"/>
        <end position="139"/>
    </location>
</feature>
<dbReference type="InterPro" id="IPR001492">
    <property type="entry name" value="Flagellin"/>
</dbReference>
<name>A0AA42BBC4_9BACT</name>
<reference evidence="6" key="1">
    <citation type="submission" date="2022-06" db="EMBL/GenBank/DDBJ databases">
        <title>CFH 74404 Thermomicrobiaceae sp.</title>
        <authorList>
            <person name="Ming H."/>
            <person name="Li W.-J."/>
            <person name="Zhao Z."/>
        </authorList>
    </citation>
    <scope>NUCLEOTIDE SEQUENCE</scope>
    <source>
        <strain evidence="6">CFH 74404</strain>
    </source>
</reference>
<dbReference type="InterPro" id="IPR042187">
    <property type="entry name" value="Flagellin_C_sub2"/>
</dbReference>
<keyword evidence="2 3" id="KW-0975">Bacterial flagellum</keyword>
<dbReference type="RefSeq" id="WP_284057392.1">
    <property type="nucleotide sequence ID" value="NZ_JAMSLR010000007.1"/>
</dbReference>
<comment type="similarity">
    <text evidence="1 3">Belongs to the bacterial flagellin family.</text>
</comment>
<keyword evidence="6" id="KW-0966">Cell projection</keyword>
<dbReference type="Pfam" id="PF00700">
    <property type="entry name" value="Flagellin_C"/>
    <property type="match status" value="1"/>
</dbReference>
<evidence type="ECO:0000259" key="4">
    <source>
        <dbReference type="Pfam" id="PF00669"/>
    </source>
</evidence>
<dbReference type="PANTHER" id="PTHR42792:SF2">
    <property type="entry name" value="FLAGELLIN"/>
    <property type="match status" value="1"/>
</dbReference>
<evidence type="ECO:0000313" key="6">
    <source>
        <dbReference type="EMBL" id="MCM8749610.1"/>
    </source>
</evidence>
<dbReference type="PRINTS" id="PR00207">
    <property type="entry name" value="FLAGELLIN"/>
</dbReference>
<dbReference type="Pfam" id="PF00669">
    <property type="entry name" value="Flagellin_N"/>
    <property type="match status" value="1"/>
</dbReference>
<protein>
    <recommendedName>
        <fullName evidence="3">Flagellin</fullName>
    </recommendedName>
</protein>
<dbReference type="GO" id="GO:0005576">
    <property type="term" value="C:extracellular region"/>
    <property type="evidence" value="ECO:0007669"/>
    <property type="project" value="UniProtKB-SubCell"/>
</dbReference>
<comment type="caution">
    <text evidence="6">The sequence shown here is derived from an EMBL/GenBank/DDBJ whole genome shotgun (WGS) entry which is preliminary data.</text>
</comment>
<keyword evidence="7" id="KW-1185">Reference proteome</keyword>
<evidence type="ECO:0000256" key="2">
    <source>
        <dbReference type="ARBA" id="ARBA00023143"/>
    </source>
</evidence>
<evidence type="ECO:0000256" key="3">
    <source>
        <dbReference type="RuleBase" id="RU362073"/>
    </source>
</evidence>